<protein>
    <submittedName>
        <fullName evidence="1">Uncharacterized protein</fullName>
    </submittedName>
</protein>
<organism evidence="1">
    <name type="scientific">Pararge aegeria</name>
    <name type="common">speckled wood butterfly</name>
    <dbReference type="NCBI Taxonomy" id="116150"/>
    <lineage>
        <taxon>Eukaryota</taxon>
        <taxon>Metazoa</taxon>
        <taxon>Ecdysozoa</taxon>
        <taxon>Arthropoda</taxon>
        <taxon>Hexapoda</taxon>
        <taxon>Insecta</taxon>
        <taxon>Pterygota</taxon>
        <taxon>Neoptera</taxon>
        <taxon>Endopterygota</taxon>
        <taxon>Lepidoptera</taxon>
        <taxon>Glossata</taxon>
        <taxon>Ditrysia</taxon>
        <taxon>Papilionoidea</taxon>
        <taxon>Nymphalidae</taxon>
        <taxon>Satyrinae</taxon>
        <taxon>Satyrini</taxon>
        <taxon>Parargina</taxon>
        <taxon>Pararge</taxon>
    </lineage>
</organism>
<name>S4NX54_9NEOP</name>
<evidence type="ECO:0000313" key="1">
    <source>
        <dbReference type="EMBL" id="JAA81659.1"/>
    </source>
</evidence>
<accession>S4NX54</accession>
<reference evidence="1" key="2">
    <citation type="submission" date="2013-05" db="EMBL/GenBank/DDBJ databases">
        <authorList>
            <person name="Carter J.-M."/>
            <person name="Baker S.C."/>
            <person name="Pink R."/>
            <person name="Carter D.R.F."/>
            <person name="Collins A."/>
            <person name="Tomlin J."/>
            <person name="Gibbs M."/>
            <person name="Breuker C.J."/>
        </authorList>
    </citation>
    <scope>NUCLEOTIDE SEQUENCE</scope>
    <source>
        <tissue evidence="1">Ovary</tissue>
    </source>
</reference>
<dbReference type="EMBL" id="GAIX01010901">
    <property type="protein sequence ID" value="JAA81659.1"/>
    <property type="molecule type" value="Transcribed_RNA"/>
</dbReference>
<sequence length="72" mass="8556">IVVCCSHLLREHVYKKISCFIYILCHEGSKIPMKYYSHFEMPLLKFYKLKSGHYLSMGRHDIFNSSKVRTEA</sequence>
<feature type="non-terminal residue" evidence="1">
    <location>
        <position position="1"/>
    </location>
</feature>
<dbReference type="AlphaFoldDB" id="S4NX54"/>
<proteinExistence type="predicted"/>
<reference evidence="1" key="1">
    <citation type="journal article" date="2013" name="BMC Genomics">
        <title>Unscrambling butterfly oogenesis.</title>
        <authorList>
            <person name="Carter J.M."/>
            <person name="Baker S.C."/>
            <person name="Pink R."/>
            <person name="Carter D.R."/>
            <person name="Collins A."/>
            <person name="Tomlin J."/>
            <person name="Gibbs M."/>
            <person name="Breuker C.J."/>
        </authorList>
    </citation>
    <scope>NUCLEOTIDE SEQUENCE</scope>
    <source>
        <tissue evidence="1">Ovary</tissue>
    </source>
</reference>